<dbReference type="GO" id="GO:0003677">
    <property type="term" value="F:DNA binding"/>
    <property type="evidence" value="ECO:0007669"/>
    <property type="project" value="UniProtKB-KW"/>
</dbReference>
<dbReference type="InterPro" id="IPR050807">
    <property type="entry name" value="TransReg_Diox_bact_type"/>
</dbReference>
<name>A0A7Z2VKP0_9BACL</name>
<dbReference type="InterPro" id="IPR013096">
    <property type="entry name" value="Cupin_2"/>
</dbReference>
<evidence type="ECO:0000259" key="4">
    <source>
        <dbReference type="PROSITE" id="PS50943"/>
    </source>
</evidence>
<accession>A0A7Z2VKP0</accession>
<dbReference type="RefSeq" id="WP_169280925.1">
    <property type="nucleotide sequence ID" value="NZ_CP051680.1"/>
</dbReference>
<dbReference type="InterPro" id="IPR001387">
    <property type="entry name" value="Cro/C1-type_HTH"/>
</dbReference>
<dbReference type="PANTHER" id="PTHR46797:SF23">
    <property type="entry name" value="HTH-TYPE TRANSCRIPTIONAL REGULATOR SUTR"/>
    <property type="match status" value="1"/>
</dbReference>
<keyword evidence="2" id="KW-0238">DNA-binding</keyword>
<keyword evidence="3" id="KW-0804">Transcription</keyword>
<dbReference type="SUPFAM" id="SSF51182">
    <property type="entry name" value="RmlC-like cupins"/>
    <property type="match status" value="1"/>
</dbReference>
<keyword evidence="6" id="KW-1185">Reference proteome</keyword>
<feature type="domain" description="HTH cro/C1-type" evidence="4">
    <location>
        <begin position="12"/>
        <end position="66"/>
    </location>
</feature>
<sequence>MEKIQIKLGRNLKSIRNSRGLSLDKVSELTGVSKGMLAQIERGDSNPSISIIWKIANGLRLSFTSLIEEQTAETSIISVKDLDPLIEENGAFRSFSIFPFNPYKKFEVFLVNMAPYCTHESEAHNAGVEEYIMLVEGSLEITINGADYKIENTDSLRFIADLPHVYRNPTESAVRFYSIIYYP</sequence>
<dbReference type="InterPro" id="IPR014710">
    <property type="entry name" value="RmlC-like_jellyroll"/>
</dbReference>
<gene>
    <name evidence="5" type="ORF">HH215_16625</name>
</gene>
<dbReference type="GO" id="GO:0005829">
    <property type="term" value="C:cytosol"/>
    <property type="evidence" value="ECO:0007669"/>
    <property type="project" value="TreeGrafter"/>
</dbReference>
<reference evidence="5 6" key="1">
    <citation type="submission" date="2020-04" db="EMBL/GenBank/DDBJ databases">
        <title>Genome sequencing of novel species.</title>
        <authorList>
            <person name="Heo J."/>
            <person name="Kim S.-J."/>
            <person name="Kim J.-S."/>
            <person name="Hong S.-B."/>
            <person name="Kwon S.-W."/>
        </authorList>
    </citation>
    <scope>NUCLEOTIDE SEQUENCE [LARGE SCALE GENOMIC DNA]</scope>
    <source>
        <strain evidence="5 6">MFER-1</strain>
    </source>
</reference>
<evidence type="ECO:0000256" key="2">
    <source>
        <dbReference type="ARBA" id="ARBA00023125"/>
    </source>
</evidence>
<dbReference type="InterPro" id="IPR010982">
    <property type="entry name" value="Lambda_DNA-bd_dom_sf"/>
</dbReference>
<evidence type="ECO:0000313" key="5">
    <source>
        <dbReference type="EMBL" id="QJD84644.1"/>
    </source>
</evidence>
<dbReference type="SMART" id="SM00530">
    <property type="entry name" value="HTH_XRE"/>
    <property type="match status" value="1"/>
</dbReference>
<dbReference type="Pfam" id="PF07883">
    <property type="entry name" value="Cupin_2"/>
    <property type="match status" value="1"/>
</dbReference>
<evidence type="ECO:0000313" key="6">
    <source>
        <dbReference type="Proteomes" id="UP000502248"/>
    </source>
</evidence>
<dbReference type="Gene3D" id="2.60.120.10">
    <property type="entry name" value="Jelly Rolls"/>
    <property type="match status" value="1"/>
</dbReference>
<dbReference type="Proteomes" id="UP000502248">
    <property type="component" value="Chromosome"/>
</dbReference>
<dbReference type="SUPFAM" id="SSF47413">
    <property type="entry name" value="lambda repressor-like DNA-binding domains"/>
    <property type="match status" value="1"/>
</dbReference>
<dbReference type="EMBL" id="CP051680">
    <property type="protein sequence ID" value="QJD84644.1"/>
    <property type="molecule type" value="Genomic_DNA"/>
</dbReference>
<protein>
    <submittedName>
        <fullName evidence="5">Helix-turn-helix domain-containing protein</fullName>
    </submittedName>
</protein>
<dbReference type="AlphaFoldDB" id="A0A7Z2VKP0"/>
<evidence type="ECO:0000256" key="3">
    <source>
        <dbReference type="ARBA" id="ARBA00023163"/>
    </source>
</evidence>
<dbReference type="PANTHER" id="PTHR46797">
    <property type="entry name" value="HTH-TYPE TRANSCRIPTIONAL REGULATOR"/>
    <property type="match status" value="1"/>
</dbReference>
<dbReference type="InterPro" id="IPR011051">
    <property type="entry name" value="RmlC_Cupin_sf"/>
</dbReference>
<organism evidence="5 6">
    <name type="scientific">Cohnella herbarum</name>
    <dbReference type="NCBI Taxonomy" id="2728023"/>
    <lineage>
        <taxon>Bacteria</taxon>
        <taxon>Bacillati</taxon>
        <taxon>Bacillota</taxon>
        <taxon>Bacilli</taxon>
        <taxon>Bacillales</taxon>
        <taxon>Paenibacillaceae</taxon>
        <taxon>Cohnella</taxon>
    </lineage>
</organism>
<dbReference type="GO" id="GO:0003700">
    <property type="term" value="F:DNA-binding transcription factor activity"/>
    <property type="evidence" value="ECO:0007669"/>
    <property type="project" value="TreeGrafter"/>
</dbReference>
<dbReference type="CDD" id="cd02209">
    <property type="entry name" value="cupin_XRE_C"/>
    <property type="match status" value="1"/>
</dbReference>
<dbReference type="Gene3D" id="1.10.260.40">
    <property type="entry name" value="lambda repressor-like DNA-binding domains"/>
    <property type="match status" value="1"/>
</dbReference>
<keyword evidence="1" id="KW-0805">Transcription regulation</keyword>
<dbReference type="PROSITE" id="PS50943">
    <property type="entry name" value="HTH_CROC1"/>
    <property type="match status" value="1"/>
</dbReference>
<dbReference type="Pfam" id="PF01381">
    <property type="entry name" value="HTH_3"/>
    <property type="match status" value="1"/>
</dbReference>
<dbReference type="KEGG" id="cheb:HH215_16625"/>
<proteinExistence type="predicted"/>
<evidence type="ECO:0000256" key="1">
    <source>
        <dbReference type="ARBA" id="ARBA00023015"/>
    </source>
</evidence>
<dbReference type="CDD" id="cd00093">
    <property type="entry name" value="HTH_XRE"/>
    <property type="match status" value="1"/>
</dbReference>